<dbReference type="InterPro" id="IPR015422">
    <property type="entry name" value="PyrdxlP-dep_Trfase_small"/>
</dbReference>
<evidence type="ECO:0000313" key="5">
    <source>
        <dbReference type="EMBL" id="MBU9698537.1"/>
    </source>
</evidence>
<dbReference type="InterPro" id="IPR015421">
    <property type="entry name" value="PyrdxlP-dep_Trfase_major"/>
</dbReference>
<evidence type="ECO:0000256" key="4">
    <source>
        <dbReference type="RuleBase" id="RU003560"/>
    </source>
</evidence>
<dbReference type="Proteomes" id="UP000731907">
    <property type="component" value="Unassembled WGS sequence"/>
</dbReference>
<reference evidence="5 6" key="1">
    <citation type="submission" date="2021-06" db="EMBL/GenBank/DDBJ databases">
        <title>Rhodobacteraceae bacterium strain HSP-20.</title>
        <authorList>
            <person name="Chen W.-M."/>
        </authorList>
    </citation>
    <scope>NUCLEOTIDE SEQUENCE [LARGE SCALE GENOMIC DNA]</scope>
    <source>
        <strain evidence="5 6">HSP-20</strain>
    </source>
</reference>
<dbReference type="PIRSF" id="PIRSF000521">
    <property type="entry name" value="Transaminase_4ab_Lys_Orn"/>
    <property type="match status" value="1"/>
</dbReference>
<protein>
    <submittedName>
        <fullName evidence="5">Aspartate aminotransferase family protein</fullName>
    </submittedName>
</protein>
<dbReference type="PANTHER" id="PTHR45688:SF13">
    <property type="entry name" value="ALANINE--GLYOXYLATE AMINOTRANSFERASE 2-LIKE"/>
    <property type="match status" value="1"/>
</dbReference>
<keyword evidence="3 4" id="KW-0663">Pyridoxal phosphate</keyword>
<organism evidence="5 6">
    <name type="scientific">Paragemmobacter amnigenus</name>
    <dbReference type="NCBI Taxonomy" id="2852097"/>
    <lineage>
        <taxon>Bacteria</taxon>
        <taxon>Pseudomonadati</taxon>
        <taxon>Pseudomonadota</taxon>
        <taxon>Alphaproteobacteria</taxon>
        <taxon>Rhodobacterales</taxon>
        <taxon>Paracoccaceae</taxon>
        <taxon>Paragemmobacter</taxon>
    </lineage>
</organism>
<dbReference type="PROSITE" id="PS00600">
    <property type="entry name" value="AA_TRANSFER_CLASS_3"/>
    <property type="match status" value="1"/>
</dbReference>
<comment type="cofactor">
    <cofactor evidence="1">
        <name>pyridoxal 5'-phosphate</name>
        <dbReference type="ChEBI" id="CHEBI:597326"/>
    </cofactor>
</comment>
<proteinExistence type="inferred from homology"/>
<dbReference type="EMBL" id="JAAATX020000007">
    <property type="protein sequence ID" value="MBU9698537.1"/>
    <property type="molecule type" value="Genomic_DNA"/>
</dbReference>
<dbReference type="PANTHER" id="PTHR45688">
    <property type="match status" value="1"/>
</dbReference>
<comment type="similarity">
    <text evidence="2 4">Belongs to the class-III pyridoxal-phosphate-dependent aminotransferase family.</text>
</comment>
<evidence type="ECO:0000256" key="1">
    <source>
        <dbReference type="ARBA" id="ARBA00001933"/>
    </source>
</evidence>
<keyword evidence="6" id="KW-1185">Reference proteome</keyword>
<dbReference type="InterPro" id="IPR049704">
    <property type="entry name" value="Aminotrans_3_PPA_site"/>
</dbReference>
<accession>A0ABS6J4Z2</accession>
<dbReference type="SUPFAM" id="SSF53383">
    <property type="entry name" value="PLP-dependent transferases"/>
    <property type="match status" value="1"/>
</dbReference>
<evidence type="ECO:0000313" key="6">
    <source>
        <dbReference type="Proteomes" id="UP000731907"/>
    </source>
</evidence>
<dbReference type="InterPro" id="IPR015424">
    <property type="entry name" value="PyrdxlP-dep_Trfase"/>
</dbReference>
<keyword evidence="5" id="KW-0808">Transferase</keyword>
<dbReference type="RefSeq" id="WP_161762642.1">
    <property type="nucleotide sequence ID" value="NZ_JAAATX020000007.1"/>
</dbReference>
<dbReference type="Pfam" id="PF00202">
    <property type="entry name" value="Aminotran_3"/>
    <property type="match status" value="1"/>
</dbReference>
<dbReference type="InterPro" id="IPR005814">
    <property type="entry name" value="Aminotrans_3"/>
</dbReference>
<keyword evidence="5" id="KW-0032">Aminotransferase</keyword>
<dbReference type="GO" id="GO:0008483">
    <property type="term" value="F:transaminase activity"/>
    <property type="evidence" value="ECO:0007669"/>
    <property type="project" value="UniProtKB-KW"/>
</dbReference>
<evidence type="ECO:0000256" key="3">
    <source>
        <dbReference type="ARBA" id="ARBA00022898"/>
    </source>
</evidence>
<name>A0ABS6J4Z2_9RHOB</name>
<evidence type="ECO:0000256" key="2">
    <source>
        <dbReference type="ARBA" id="ARBA00008954"/>
    </source>
</evidence>
<dbReference type="CDD" id="cd00610">
    <property type="entry name" value="OAT_like"/>
    <property type="match status" value="1"/>
</dbReference>
<gene>
    <name evidence="5" type="ORF">GU927_011840</name>
</gene>
<dbReference type="Gene3D" id="3.90.1150.10">
    <property type="entry name" value="Aspartate Aminotransferase, domain 1"/>
    <property type="match status" value="1"/>
</dbReference>
<dbReference type="Gene3D" id="3.40.640.10">
    <property type="entry name" value="Type I PLP-dependent aspartate aminotransferase-like (Major domain)"/>
    <property type="match status" value="1"/>
</dbReference>
<comment type="caution">
    <text evidence="5">The sequence shown here is derived from an EMBL/GenBank/DDBJ whole genome shotgun (WGS) entry which is preliminary data.</text>
</comment>
<sequence length="435" mass="46178">MSRDTMPNAFVPGQGHLSPREEAMVTRRQRLLGPAYRLFYETPVHLVRGQGVWLYDPEGNAYLDTYNNVASVGHCHPRVVAAMADQAARLASHTRYLHDGVLDYAERLLAHFPPELGHVMFTCTGSEANDLALRLARAATGGTGIIVTENAYHGVTASVAEFSPSLGPAVAGGDHIRIIPAPDARQGDPAATFTANVEAAIADMTAHGIRPAVLIVDTIFSSDGVFADPAGFLAPAAAAIRRAGGLFIADEVQPGFGRTGAAMWGFQRHGVIPDMVSLGKPMGNGYPVAGLVLRPDVVAEFGAKARYFNTFGGNAVAAATANAVLGVIEDEGLMQNAARTGRLFHDGLEGLAACHDALGDIRSAGLFLGLDIVTGGQPDRDRAARLVNRLREERILISATGPKGHVLKIRPPLVFSAENVDFFLDRLDRILRAGV</sequence>